<reference evidence="1 2" key="1">
    <citation type="submission" date="2023-03" db="EMBL/GenBank/DDBJ databases">
        <title>WGS of Methanotrichaceae archaeon Mx.</title>
        <authorList>
            <person name="Sorokin D.Y."/>
            <person name="Merkel A.Y."/>
        </authorList>
    </citation>
    <scope>NUCLEOTIDE SEQUENCE [LARGE SCALE GENOMIC DNA]</scope>
    <source>
        <strain evidence="1 2">Mx</strain>
    </source>
</reference>
<gene>
    <name evidence="1" type="ORF">P0O15_03365</name>
</gene>
<dbReference type="Proteomes" id="UP001220010">
    <property type="component" value="Unassembled WGS sequence"/>
</dbReference>
<keyword evidence="2" id="KW-1185">Reference proteome</keyword>
<evidence type="ECO:0000313" key="1">
    <source>
        <dbReference type="EMBL" id="MDF0590214.1"/>
    </source>
</evidence>
<protein>
    <submittedName>
        <fullName evidence="1">Uncharacterized protein</fullName>
    </submittedName>
</protein>
<dbReference type="EMBL" id="JARFPK010000009">
    <property type="protein sequence ID" value="MDF0590214.1"/>
    <property type="molecule type" value="Genomic_DNA"/>
</dbReference>
<proteinExistence type="predicted"/>
<comment type="caution">
    <text evidence="1">The sequence shown here is derived from an EMBL/GenBank/DDBJ whole genome shotgun (WGS) entry which is preliminary data.</text>
</comment>
<organism evidence="1 2">
    <name type="scientific">Candidatus Methanocrinis natronophilus</name>
    <dbReference type="NCBI Taxonomy" id="3033396"/>
    <lineage>
        <taxon>Archaea</taxon>
        <taxon>Methanobacteriati</taxon>
        <taxon>Methanobacteriota</taxon>
        <taxon>Stenosarchaea group</taxon>
        <taxon>Methanomicrobia</taxon>
        <taxon>Methanotrichales</taxon>
        <taxon>Methanotrichaceae</taxon>
        <taxon>Methanocrinis</taxon>
    </lineage>
</organism>
<name>A0ABT5X690_9EURY</name>
<sequence>MLKLGDFYEDEAKEVAKYLRDAGMKVDIRTYIEGYTQEYNYLEGRLSDLRGKIDDEEYADHERYLAALKTVLAKGATLETLESMFEVEFDSEVDEKRERLKDIVEGNQPVDSDLTEEKRIQALSDFSNLLTDLTKISNGMSFAARLLDLNEIKFGEEVGNRLDDPIVQVLVDPEEIDDGWTVRTTTVFTFKPMADIYIDEFSTTLFDDIDEEFKDSYYQEFLKIQCIADIVLNLMDSSSGKMEMEDFTNKCITKKNYDEDVLVIDGADASREIAKSLEKNGVLKIKGDTIKWKR</sequence>
<dbReference type="RefSeq" id="WP_316965970.1">
    <property type="nucleotide sequence ID" value="NZ_JARFPK010000009.1"/>
</dbReference>
<accession>A0ABT5X690</accession>
<evidence type="ECO:0000313" key="2">
    <source>
        <dbReference type="Proteomes" id="UP001220010"/>
    </source>
</evidence>